<feature type="transmembrane region" description="Helical" evidence="1">
    <location>
        <begin position="192"/>
        <end position="214"/>
    </location>
</feature>
<keyword evidence="1" id="KW-0812">Transmembrane</keyword>
<evidence type="ECO:0000313" key="3">
    <source>
        <dbReference type="Proteomes" id="UP000060778"/>
    </source>
</evidence>
<evidence type="ECO:0000256" key="1">
    <source>
        <dbReference type="SAM" id="Phobius"/>
    </source>
</evidence>
<feature type="transmembrane region" description="Helical" evidence="1">
    <location>
        <begin position="273"/>
        <end position="293"/>
    </location>
</feature>
<gene>
    <name evidence="2" type="ORF">EYM_02105</name>
</gene>
<keyword evidence="3" id="KW-1185">Reference proteome</keyword>
<feature type="transmembrane region" description="Helical" evidence="1">
    <location>
        <begin position="361"/>
        <end position="380"/>
    </location>
</feature>
<feature type="transmembrane region" description="Helical" evidence="1">
    <location>
        <begin position="96"/>
        <end position="116"/>
    </location>
</feature>
<feature type="transmembrane region" description="Helical" evidence="1">
    <location>
        <begin position="484"/>
        <end position="501"/>
    </location>
</feature>
<feature type="transmembrane region" description="Helical" evidence="1">
    <location>
        <begin position="166"/>
        <end position="185"/>
    </location>
</feature>
<feature type="transmembrane region" description="Helical" evidence="1">
    <location>
        <begin position="69"/>
        <end position="90"/>
    </location>
</feature>
<proteinExistence type="predicted"/>
<evidence type="ECO:0000313" key="2">
    <source>
        <dbReference type="EMBL" id="ALU12285.1"/>
    </source>
</evidence>
<dbReference type="RefSeq" id="WP_075049447.1">
    <property type="nucleotide sequence ID" value="NZ_CP006867.1"/>
</dbReference>
<keyword evidence="1" id="KW-0472">Membrane</keyword>
<dbReference type="EMBL" id="CP006867">
    <property type="protein sequence ID" value="ALU12285.1"/>
    <property type="molecule type" value="Genomic_DNA"/>
</dbReference>
<feature type="transmembrane region" description="Helical" evidence="1">
    <location>
        <begin position="220"/>
        <end position="238"/>
    </location>
</feature>
<reference evidence="2 3" key="1">
    <citation type="submission" date="2013-11" db="EMBL/GenBank/DDBJ databases">
        <title>Comparative genomics of Ignicoccus.</title>
        <authorList>
            <person name="Podar M."/>
        </authorList>
    </citation>
    <scope>NUCLEOTIDE SEQUENCE [LARGE SCALE GENOMIC DNA]</scope>
    <source>
        <strain evidence="2 3">DSM 13165</strain>
    </source>
</reference>
<feature type="transmembrane region" description="Helical" evidence="1">
    <location>
        <begin position="142"/>
        <end position="160"/>
    </location>
</feature>
<accession>A0A0U2MAM3</accession>
<name>A0A0U2MAM3_9CREN</name>
<organism evidence="2 3">
    <name type="scientific">Ignicoccus islandicus DSM 13165</name>
    <dbReference type="NCBI Taxonomy" id="940295"/>
    <lineage>
        <taxon>Archaea</taxon>
        <taxon>Thermoproteota</taxon>
        <taxon>Thermoprotei</taxon>
        <taxon>Desulfurococcales</taxon>
        <taxon>Desulfurococcaceae</taxon>
        <taxon>Ignicoccus</taxon>
    </lineage>
</organism>
<dbReference type="STRING" id="940295.EYM_02105"/>
<keyword evidence="1" id="KW-1133">Transmembrane helix</keyword>
<dbReference type="KEGG" id="iis:EYM_02105"/>
<feature type="transmembrane region" description="Helical" evidence="1">
    <location>
        <begin position="250"/>
        <end position="267"/>
    </location>
</feature>
<dbReference type="AlphaFoldDB" id="A0A0U2MAM3"/>
<dbReference type="GeneID" id="30679823"/>
<dbReference type="Proteomes" id="UP000060778">
    <property type="component" value="Chromosome"/>
</dbReference>
<feature type="transmembrane region" description="Helical" evidence="1">
    <location>
        <begin position="330"/>
        <end position="349"/>
    </location>
</feature>
<sequence>MNFFSLLIVISIPLPVLAYLFRKLDSSKYLSLIPLSISILTLFHFLSCRVSTLLEWYWVNCALNPLERVVVALTLPQFYVPLIASMLSYFRKLPLSISASVLIASLLTYWSNYLSLNSSMMFSAPSIPPIGYGTIRSTFDTLYLFLFHLSIALYVSYLAVRKDPLLNLSASLASFSLALFAYYNLTTYGIPIPYSIFHAAYLVSVLSLVIHYLYRDKLSTLSIILASLVTISIVRLIPTDIASPYFADQRSLGIAFATLLLSSLYYLKLVEGLEVISLGVLVPSIALLAMALIRYYSIEAFQLVLTLSTLTLSIAYYKRCKYLLISPTGFLHYILASVIPWISFAVTYVKKRKFVESLEAALIVALALSIFYSSSAPVYFDLVKQLNVTNVKVSTVSSDIKLLNGTPRILNREVLVHYNTNSGNVSLRVNYKVPIYSGKYLPPGYEKSFARGIPEFSYLGSCAVALREESSTGLYSSSLRCYPLTLYLLISSTLLGSLVLIESLHRYKRTT</sequence>
<protein>
    <submittedName>
        <fullName evidence="2">Uncharacterized protein</fullName>
    </submittedName>
</protein>
<feature type="transmembrane region" description="Helical" evidence="1">
    <location>
        <begin position="28"/>
        <end position="48"/>
    </location>
</feature>